<protein>
    <submittedName>
        <fullName evidence="15">T9SS type A sorting domain-containing protein</fullName>
    </submittedName>
</protein>
<keyword evidence="7" id="KW-0479">Metal-binding</keyword>
<comment type="cofactor">
    <cofactor evidence="1">
        <name>Ca(2+)</name>
        <dbReference type="ChEBI" id="CHEBI:29108"/>
    </cofactor>
</comment>
<dbReference type="InterPro" id="IPR003961">
    <property type="entry name" value="FN3_dom"/>
</dbReference>
<dbReference type="CDD" id="cd16030">
    <property type="entry name" value="iduronate-2-sulfatase"/>
    <property type="match status" value="1"/>
</dbReference>
<feature type="chain" id="PRO_5018572748" evidence="13">
    <location>
        <begin position="22"/>
        <end position="1692"/>
    </location>
</feature>
<dbReference type="InterPro" id="IPR013783">
    <property type="entry name" value="Ig-like_fold"/>
</dbReference>
<evidence type="ECO:0000256" key="10">
    <source>
        <dbReference type="ARBA" id="ARBA00022837"/>
    </source>
</evidence>
<proteinExistence type="inferred from homology"/>
<evidence type="ECO:0000256" key="11">
    <source>
        <dbReference type="ARBA" id="ARBA00023136"/>
    </source>
</evidence>
<dbReference type="Pfam" id="PF02368">
    <property type="entry name" value="Big_2"/>
    <property type="match status" value="1"/>
</dbReference>
<evidence type="ECO:0000256" key="6">
    <source>
        <dbReference type="ARBA" id="ARBA00022525"/>
    </source>
</evidence>
<keyword evidence="12" id="KW-0998">Cell outer membrane</keyword>
<evidence type="ECO:0000256" key="12">
    <source>
        <dbReference type="ARBA" id="ARBA00023237"/>
    </source>
</evidence>
<evidence type="ECO:0000256" key="13">
    <source>
        <dbReference type="SAM" id="SignalP"/>
    </source>
</evidence>
<gene>
    <name evidence="15" type="ORF">EI427_22780</name>
</gene>
<evidence type="ECO:0000256" key="8">
    <source>
        <dbReference type="ARBA" id="ARBA00022729"/>
    </source>
</evidence>
<dbReference type="InterPro" id="IPR026444">
    <property type="entry name" value="Secre_tail"/>
</dbReference>
<dbReference type="Gene3D" id="2.60.40.10">
    <property type="entry name" value="Immunoglobulins"/>
    <property type="match status" value="1"/>
</dbReference>
<dbReference type="KEGG" id="fll:EI427_22780"/>
<dbReference type="CDD" id="cd00063">
    <property type="entry name" value="FN3"/>
    <property type="match status" value="1"/>
</dbReference>
<dbReference type="InterPro" id="IPR008964">
    <property type="entry name" value="Invasin/intimin_cell_adhesion"/>
</dbReference>
<dbReference type="GO" id="GO:0005576">
    <property type="term" value="C:extracellular region"/>
    <property type="evidence" value="ECO:0007669"/>
    <property type="project" value="UniProtKB-SubCell"/>
</dbReference>
<dbReference type="Pfam" id="PF00884">
    <property type="entry name" value="Sulfatase"/>
    <property type="match status" value="1"/>
</dbReference>
<evidence type="ECO:0000256" key="3">
    <source>
        <dbReference type="ARBA" id="ARBA00004442"/>
    </source>
</evidence>
<evidence type="ECO:0000313" key="15">
    <source>
        <dbReference type="EMBL" id="AZQ65049.1"/>
    </source>
</evidence>
<keyword evidence="6" id="KW-0964">Secreted</keyword>
<comment type="subcellular location">
    <subcellularLocation>
        <location evidence="2">Cell envelope</location>
    </subcellularLocation>
    <subcellularLocation>
        <location evidence="3">Cell outer membrane</location>
    </subcellularLocation>
    <subcellularLocation>
        <location evidence="4">Secreted</location>
    </subcellularLocation>
</comment>
<dbReference type="InterPro" id="IPR000917">
    <property type="entry name" value="Sulfatase_N"/>
</dbReference>
<dbReference type="SUPFAM" id="SSF49373">
    <property type="entry name" value="Invasin/intimin cell-adhesion fragments"/>
    <property type="match status" value="1"/>
</dbReference>
<feature type="signal peptide" evidence="13">
    <location>
        <begin position="1"/>
        <end position="21"/>
    </location>
</feature>
<dbReference type="InterPro" id="IPR035874">
    <property type="entry name" value="IDS"/>
</dbReference>
<evidence type="ECO:0000313" key="16">
    <source>
        <dbReference type="Proteomes" id="UP000267268"/>
    </source>
</evidence>
<dbReference type="PANTHER" id="PTHR45953:SF1">
    <property type="entry name" value="IDURONATE 2-SULFATASE"/>
    <property type="match status" value="1"/>
</dbReference>
<feature type="domain" description="Fibronectin type-III" evidence="14">
    <location>
        <begin position="1510"/>
        <end position="1601"/>
    </location>
</feature>
<evidence type="ECO:0000256" key="2">
    <source>
        <dbReference type="ARBA" id="ARBA00004196"/>
    </source>
</evidence>
<dbReference type="InterPro" id="IPR011050">
    <property type="entry name" value="Pectin_lyase_fold/virulence"/>
</dbReference>
<dbReference type="SUPFAM" id="SSF51126">
    <property type="entry name" value="Pectin lyase-like"/>
    <property type="match status" value="1"/>
</dbReference>
<keyword evidence="9" id="KW-0378">Hydrolase</keyword>
<keyword evidence="10" id="KW-0106">Calcium</keyword>
<dbReference type="SMART" id="SM00060">
    <property type="entry name" value="FN3"/>
    <property type="match status" value="1"/>
</dbReference>
<dbReference type="NCBIfam" id="TIGR04183">
    <property type="entry name" value="Por_Secre_tail"/>
    <property type="match status" value="1"/>
</dbReference>
<keyword evidence="11" id="KW-0472">Membrane</keyword>
<dbReference type="GO" id="GO:0005737">
    <property type="term" value="C:cytoplasm"/>
    <property type="evidence" value="ECO:0007669"/>
    <property type="project" value="TreeGrafter"/>
</dbReference>
<dbReference type="SUPFAM" id="SSF49265">
    <property type="entry name" value="Fibronectin type III"/>
    <property type="match status" value="1"/>
</dbReference>
<dbReference type="PROSITE" id="PS50853">
    <property type="entry name" value="FN3"/>
    <property type="match status" value="1"/>
</dbReference>
<dbReference type="OrthoDB" id="9763552at2"/>
<dbReference type="InterPro" id="IPR012334">
    <property type="entry name" value="Pectin_lyas_fold"/>
</dbReference>
<dbReference type="InterPro" id="IPR003343">
    <property type="entry name" value="Big_2"/>
</dbReference>
<reference evidence="15 16" key="1">
    <citation type="submission" date="2018-12" db="EMBL/GenBank/DDBJ databases">
        <title>Flammeovirga pectinis sp. nov., isolated from the gut of the Korean scallop, Patinopecten yessoensis.</title>
        <authorList>
            <person name="Bae J.-W."/>
            <person name="Jeong Y.-S."/>
            <person name="Kang W."/>
        </authorList>
    </citation>
    <scope>NUCLEOTIDE SEQUENCE [LARGE SCALE GENOMIC DNA]</scope>
    <source>
        <strain evidence="15 16">L12M1</strain>
    </source>
</reference>
<evidence type="ECO:0000256" key="9">
    <source>
        <dbReference type="ARBA" id="ARBA00022801"/>
    </source>
</evidence>
<dbReference type="SUPFAM" id="SSF53649">
    <property type="entry name" value="Alkaline phosphatase-like"/>
    <property type="match status" value="1"/>
</dbReference>
<dbReference type="Gene3D" id="3.40.720.10">
    <property type="entry name" value="Alkaline Phosphatase, subunit A"/>
    <property type="match status" value="1"/>
</dbReference>
<dbReference type="Pfam" id="PF18962">
    <property type="entry name" value="Por_Secre_tail"/>
    <property type="match status" value="1"/>
</dbReference>
<dbReference type="InterPro" id="IPR036116">
    <property type="entry name" value="FN3_sf"/>
</dbReference>
<dbReference type="NCBIfam" id="TIGR01376">
    <property type="entry name" value="POMP_repeat"/>
    <property type="match status" value="1"/>
</dbReference>
<evidence type="ECO:0000256" key="7">
    <source>
        <dbReference type="ARBA" id="ARBA00022723"/>
    </source>
</evidence>
<dbReference type="EMBL" id="CP034563">
    <property type="protein sequence ID" value="AZQ65049.1"/>
    <property type="molecule type" value="Genomic_DNA"/>
</dbReference>
<dbReference type="GO" id="GO:0004423">
    <property type="term" value="F:iduronate-2-sulfatase activity"/>
    <property type="evidence" value="ECO:0007669"/>
    <property type="project" value="InterPro"/>
</dbReference>
<evidence type="ECO:0000256" key="1">
    <source>
        <dbReference type="ARBA" id="ARBA00001913"/>
    </source>
</evidence>
<keyword evidence="16" id="KW-1185">Reference proteome</keyword>
<evidence type="ECO:0000256" key="4">
    <source>
        <dbReference type="ARBA" id="ARBA00004613"/>
    </source>
</evidence>
<dbReference type="RefSeq" id="WP_126619379.1">
    <property type="nucleotide sequence ID" value="NZ_CP034563.1"/>
</dbReference>
<dbReference type="InterPro" id="IPR017850">
    <property type="entry name" value="Alkaline_phosphatase_core_sf"/>
</dbReference>
<evidence type="ECO:0000259" key="14">
    <source>
        <dbReference type="PROSITE" id="PS50853"/>
    </source>
</evidence>
<dbReference type="Gene3D" id="2.160.20.10">
    <property type="entry name" value="Single-stranded right-handed beta-helix, Pectin lyase-like"/>
    <property type="match status" value="1"/>
</dbReference>
<dbReference type="Gene3D" id="2.60.40.1080">
    <property type="match status" value="1"/>
</dbReference>
<evidence type="ECO:0000256" key="5">
    <source>
        <dbReference type="ARBA" id="ARBA00008779"/>
    </source>
</evidence>
<dbReference type="PANTHER" id="PTHR45953">
    <property type="entry name" value="IDURONATE 2-SULFATASE"/>
    <property type="match status" value="1"/>
</dbReference>
<accession>A0A3Q9FUS6</accession>
<sequence>MKKLLLFTINLILLSTSLTFATTWYVSTTGDNSNNGELSTPFLTIDYALSIAADDDTIHILGTITESQIMITKSITIEGDSPSTSIVQSDNISAIELLAGVNPPTLVSNSRIFTINTVGINVRFKNLTIQNSVDLGQGGAIINNKSASVLEIESCNFINNYSANSGGAIATNQELSIKNSSFIGNESASHSGAVNNNSGGYPLTIENSLFSGNKASGTGSGGAVRTNSQNVSLVNNTFVNNSTSAVNKVEGVNFFGSTGTINLYNNIFYNNKGESDDRVDGEDLSISTTGTITVNASANIISYIHASTTRGLFTGNNNLLQSANVTADLIKFGPLQQAQNGLYVLPIYPTSIGDNTGDETNGTLEDALGFVKTNYDRGHLSIGSTPIAPIFITDQYQNYPENQEALTLKTLSESNAVSFEIIGGEDQSAFTIDNNGDLSFNTQPQLGIPNDTDNDNVYKVEVKITEGNLSSTQLFELSIVGAKLNVVMIVLDDLNDYAGFMGGHLQTKTPNIDRLASQGVSFMNAHSNAPLCDPSRASFLNGILPITSQHFGTGNSNWKNNVVLKESKLISEYFMDNGYTTYKTGKITHSTSGENSWWDYVHENSHDYGPLAYNGVGGAVHQNSVHQMHDAGGSLDGVYGRLSDIPRVRTHSSLQNASRYTEGWFSTTSKTAFRYVTEEDRDLMPDEKNVAWTAANIKALNDMDSDDPFFMAVGIIRPHSPFVVPDKYFDMFPLEEIQLPEIFLDDRDDFTYDRSSRGHEIVDVLEHSHIDKNEGLKRYLQGYMASVAFADEMVGRVMTAVENSKFANNTIIMLYSDHGYNMGEKDYAHKNNLWEHGTRVPLIIKSPLFKATSGQKVDHPVSLVDIYPTLQDMCYLNGDTKHSALGADLDGHSLKPFLMDVNSQNFEGDEVAFSCIGNWFFKTKGHQNYGIKSKRFRYNNYADGQDELFDHLYDQNEFINVIDHPAYAEVKAAFDQKLKNKLHSEILLEDELSSTDNAFETSENLGKANVSWGNAYVHDNTLLQRNAAGNAFLTYEVNNPGDINIEIWAPLITVDGKKVPNDIGTLKVYASSDNLTWNEVLTTEILGNYTWDSNILTYQNADEFPQNTNFVKVVLEGDGAGYNLALLGKVEIFSKEDRNIIMNLDDLTVDVDPTIFDIDPNRMRTSEAILPVVADDFSSDNIYYQKSNNNYLTNDSGNSFHNDKYRFVKSGAEDAFITYEVDDVSGIRVEVVQHHSGTNIVNSDTVLTDAAVELFTSSDNITFTKVATRSVSLFIEDIINNEGQANEAMDLYRHSHKFAIISDQDLSQETKYVKVILKAENDWGTQLNGVYIYGQNNGGGTIKQDQVIAIEPIEDKTVTAADFDILATTTSGLPLSYSVSGPVVLEGTTLSLTGEAGEVAITVSQVGNGTFNTATESITFTVSALNITSISLSETDLQLNVGENHQLIANVLPTGIAAELMWSTDNPTVIEVNNQGVIEAISGGAATITVSTLDGTIYATATVISISNGVVSVPSIIEVTTTETTALISFLESSNAIYHRLEYKIDGKGWVEIDSVFNSAIDTYLLTDLIPESNYRFRMRGINSTRLSSWSPIVDFSTSGSNARKSSEVSSLENEISIYPNPIDNGFVTIVMQNSLIAFNVEVYNSIGQLHEIVKGKEVSNCKIDVTGWASGIYFMKIITDEFIETRRVIIK</sequence>
<dbReference type="GO" id="GO:0046872">
    <property type="term" value="F:metal ion binding"/>
    <property type="evidence" value="ECO:0007669"/>
    <property type="project" value="UniProtKB-KW"/>
</dbReference>
<keyword evidence="8 13" id="KW-0732">Signal</keyword>
<dbReference type="InterPro" id="IPR003368">
    <property type="entry name" value="POMP_repeat"/>
</dbReference>
<dbReference type="GO" id="GO:0009279">
    <property type="term" value="C:cell outer membrane"/>
    <property type="evidence" value="ECO:0007669"/>
    <property type="project" value="UniProtKB-SubCell"/>
</dbReference>
<dbReference type="Proteomes" id="UP000267268">
    <property type="component" value="Chromosome 2"/>
</dbReference>
<organism evidence="15 16">
    <name type="scientific">Flammeovirga pectinis</name>
    <dbReference type="NCBI Taxonomy" id="2494373"/>
    <lineage>
        <taxon>Bacteria</taxon>
        <taxon>Pseudomonadati</taxon>
        <taxon>Bacteroidota</taxon>
        <taxon>Cytophagia</taxon>
        <taxon>Cytophagales</taxon>
        <taxon>Flammeovirgaceae</taxon>
        <taxon>Flammeovirga</taxon>
    </lineage>
</organism>
<comment type="similarity">
    <text evidence="5">Belongs to the sulfatase family.</text>
</comment>
<name>A0A3Q9FUS6_9BACT</name>